<dbReference type="KEGG" id="acaf:CA12_14190"/>
<feature type="compositionally biased region" description="Pro residues" evidence="1">
    <location>
        <begin position="136"/>
        <end position="153"/>
    </location>
</feature>
<protein>
    <submittedName>
        <fullName evidence="2">Uncharacterized protein</fullName>
    </submittedName>
</protein>
<reference evidence="2 3" key="1">
    <citation type="submission" date="2019-02" db="EMBL/GenBank/DDBJ databases">
        <title>Deep-cultivation of Planctomycetes and their phenomic and genomic characterization uncovers novel biology.</title>
        <authorList>
            <person name="Wiegand S."/>
            <person name="Jogler M."/>
            <person name="Boedeker C."/>
            <person name="Pinto D."/>
            <person name="Vollmers J."/>
            <person name="Rivas-Marin E."/>
            <person name="Kohn T."/>
            <person name="Peeters S.H."/>
            <person name="Heuer A."/>
            <person name="Rast P."/>
            <person name="Oberbeckmann S."/>
            <person name="Bunk B."/>
            <person name="Jeske O."/>
            <person name="Meyerdierks A."/>
            <person name="Storesund J.E."/>
            <person name="Kallscheuer N."/>
            <person name="Luecker S."/>
            <person name="Lage O.M."/>
            <person name="Pohl T."/>
            <person name="Merkel B.J."/>
            <person name="Hornburger P."/>
            <person name="Mueller R.-W."/>
            <person name="Bruemmer F."/>
            <person name="Labrenz M."/>
            <person name="Spormann A.M."/>
            <person name="Op den Camp H."/>
            <person name="Overmann J."/>
            <person name="Amann R."/>
            <person name="Jetten M.S.M."/>
            <person name="Mascher T."/>
            <person name="Medema M.H."/>
            <person name="Devos D.P."/>
            <person name="Kaster A.-K."/>
            <person name="Ovreas L."/>
            <person name="Rohde M."/>
            <person name="Galperin M.Y."/>
            <person name="Jogler C."/>
        </authorList>
    </citation>
    <scope>NUCLEOTIDE SEQUENCE [LARGE SCALE GENOMIC DNA]</scope>
    <source>
        <strain evidence="2 3">CA12</strain>
    </source>
</reference>
<feature type="region of interest" description="Disordered" evidence="1">
    <location>
        <begin position="121"/>
        <end position="153"/>
    </location>
</feature>
<keyword evidence="3" id="KW-1185">Reference proteome</keyword>
<evidence type="ECO:0000313" key="3">
    <source>
        <dbReference type="Proteomes" id="UP000318741"/>
    </source>
</evidence>
<evidence type="ECO:0000313" key="2">
    <source>
        <dbReference type="EMBL" id="QDT15335.1"/>
    </source>
</evidence>
<name>A0A517P7K3_9PLAN</name>
<dbReference type="RefSeq" id="WP_207622168.1">
    <property type="nucleotide sequence ID" value="NZ_CP036265.1"/>
</dbReference>
<gene>
    <name evidence="2" type="ORF">CA12_14190</name>
</gene>
<feature type="compositionally biased region" description="Low complexity" evidence="1">
    <location>
        <begin position="121"/>
        <end position="135"/>
    </location>
</feature>
<organism evidence="2 3">
    <name type="scientific">Alienimonas californiensis</name>
    <dbReference type="NCBI Taxonomy" id="2527989"/>
    <lineage>
        <taxon>Bacteria</taxon>
        <taxon>Pseudomonadati</taxon>
        <taxon>Planctomycetota</taxon>
        <taxon>Planctomycetia</taxon>
        <taxon>Planctomycetales</taxon>
        <taxon>Planctomycetaceae</taxon>
        <taxon>Alienimonas</taxon>
    </lineage>
</organism>
<evidence type="ECO:0000256" key="1">
    <source>
        <dbReference type="SAM" id="MobiDB-lite"/>
    </source>
</evidence>
<dbReference type="EMBL" id="CP036265">
    <property type="protein sequence ID" value="QDT15335.1"/>
    <property type="molecule type" value="Genomic_DNA"/>
</dbReference>
<dbReference type="Proteomes" id="UP000318741">
    <property type="component" value="Chromosome"/>
</dbReference>
<proteinExistence type="predicted"/>
<accession>A0A517P7K3</accession>
<sequence length="153" mass="16722">MSEERTDEPTDAQIVARVTDLLAHLWMVRTFVKHSEEAEEYEDLLELPRAAFDVARAVETRLDDVPALRRMLAKKVPKLRRAADEFRVHAAAASTHTNWQQAVISLDAVVAGLAALLPAKVAPPASPRLPTSPRSPTSPLPASPRPSPPRSAP</sequence>
<dbReference type="AlphaFoldDB" id="A0A517P7K3"/>